<proteinExistence type="predicted"/>
<dbReference type="EMBL" id="QXEV01000030">
    <property type="protein sequence ID" value="RIA64899.1"/>
    <property type="molecule type" value="Genomic_DNA"/>
</dbReference>
<protein>
    <submittedName>
        <fullName evidence="1">Uncharacterized protein</fullName>
    </submittedName>
</protein>
<comment type="caution">
    <text evidence="1">The sequence shown here is derived from an EMBL/GenBank/DDBJ whole genome shotgun (WGS) entry which is preliminary data.</text>
</comment>
<evidence type="ECO:0000313" key="1">
    <source>
        <dbReference type="EMBL" id="RIA64899.1"/>
    </source>
</evidence>
<dbReference type="Proteomes" id="UP000266506">
    <property type="component" value="Unassembled WGS sequence"/>
</dbReference>
<dbReference type="OrthoDB" id="2000676at2"/>
<reference evidence="1 2" key="1">
    <citation type="submission" date="2018-08" db="EMBL/GenBank/DDBJ databases">
        <title>Genomic Encyclopedia of Archaeal and Bacterial Type Strains, Phase II (KMG-II): from individual species to whole genera.</title>
        <authorList>
            <person name="Goeker M."/>
        </authorList>
    </citation>
    <scope>NUCLEOTIDE SEQUENCE [LARGE SCALE GENOMIC DNA]</scope>
    <source>
        <strain evidence="1 2">ATCC 27112</strain>
    </source>
</reference>
<organism evidence="1 2">
    <name type="scientific">Anaeroplasma bactoclasticum</name>
    <dbReference type="NCBI Taxonomy" id="2088"/>
    <lineage>
        <taxon>Bacteria</taxon>
        <taxon>Bacillati</taxon>
        <taxon>Mycoplasmatota</taxon>
        <taxon>Mollicutes</taxon>
        <taxon>Anaeroplasmatales</taxon>
        <taxon>Anaeroplasmataceae</taxon>
        <taxon>Anaeroplasma</taxon>
    </lineage>
</organism>
<name>A0A397QVQ9_9MOLU</name>
<keyword evidence="2" id="KW-1185">Reference proteome</keyword>
<gene>
    <name evidence="1" type="ORF">EI71_01776</name>
</gene>
<dbReference type="AlphaFoldDB" id="A0A397QVQ9"/>
<sequence>MKKIDDTGIALCKFTSALFEYSTKIGECSSKVFIKAYVYSSIQKRLSSASFLYESIDIVSAYNTIKAEKKLTRGKDIYPSYVMAWIGYIMKYFSYTTGISEEVLYKKVKPEDFYHLYESYHSLDNELVVKRIAEANEININLNNIELMKSLTK</sequence>
<dbReference type="InParanoid" id="A0A397QVQ9"/>
<dbReference type="RefSeq" id="WP_119016853.1">
    <property type="nucleotide sequence ID" value="NZ_QXEV01000030.1"/>
</dbReference>
<evidence type="ECO:0000313" key="2">
    <source>
        <dbReference type="Proteomes" id="UP000266506"/>
    </source>
</evidence>
<accession>A0A397QVQ9</accession>